<dbReference type="AlphaFoldDB" id="A0A418ASX8"/>
<reference evidence="1 2" key="1">
    <citation type="submission" date="2018-08" db="EMBL/GenBank/DDBJ databases">
        <title>Aphanomyces genome sequencing and annotation.</title>
        <authorList>
            <person name="Minardi D."/>
            <person name="Oidtmann B."/>
            <person name="Van Der Giezen M."/>
            <person name="Studholme D.J."/>
        </authorList>
    </citation>
    <scope>NUCLEOTIDE SEQUENCE [LARGE SCALE GENOMIC DNA]</scope>
    <source>
        <strain evidence="1 2">NJM0002</strain>
    </source>
</reference>
<proteinExistence type="predicted"/>
<dbReference type="EMBL" id="QUSY01000593">
    <property type="protein sequence ID" value="RHY28392.1"/>
    <property type="molecule type" value="Genomic_DNA"/>
</dbReference>
<gene>
    <name evidence="1" type="ORF">DYB32_006013</name>
</gene>
<accession>A0A418ASX8</accession>
<name>A0A418ASX8_9STRA</name>
<keyword evidence="2" id="KW-1185">Reference proteome</keyword>
<dbReference type="Proteomes" id="UP000285060">
    <property type="component" value="Unassembled WGS sequence"/>
</dbReference>
<organism evidence="1 2">
    <name type="scientific">Aphanomyces invadans</name>
    <dbReference type="NCBI Taxonomy" id="157072"/>
    <lineage>
        <taxon>Eukaryota</taxon>
        <taxon>Sar</taxon>
        <taxon>Stramenopiles</taxon>
        <taxon>Oomycota</taxon>
        <taxon>Saprolegniomycetes</taxon>
        <taxon>Saprolegniales</taxon>
        <taxon>Verrucalvaceae</taxon>
        <taxon>Aphanomyces</taxon>
    </lineage>
</organism>
<comment type="caution">
    <text evidence="1">The sequence shown here is derived from an EMBL/GenBank/DDBJ whole genome shotgun (WGS) entry which is preliminary data.</text>
</comment>
<evidence type="ECO:0000313" key="2">
    <source>
        <dbReference type="Proteomes" id="UP000285060"/>
    </source>
</evidence>
<sequence>MPESTLRTLDDNASRKDAGALSIVAQATQDMKFTSLTPKRCRLPTWVVLQGVPTAVLDRLAPDCTSRQGSILLSDLNATVKR</sequence>
<evidence type="ECO:0000313" key="1">
    <source>
        <dbReference type="EMBL" id="RHY28392.1"/>
    </source>
</evidence>
<protein>
    <submittedName>
        <fullName evidence="1">Uncharacterized protein</fullName>
    </submittedName>
</protein>